<name>A0A137P827_CONC2</name>
<evidence type="ECO:0000313" key="4">
    <source>
        <dbReference type="Proteomes" id="UP000070444"/>
    </source>
</evidence>
<gene>
    <name evidence="3" type="ORF">CONCODRAFT_84873</name>
</gene>
<organism evidence="3 4">
    <name type="scientific">Conidiobolus coronatus (strain ATCC 28846 / CBS 209.66 / NRRL 28638)</name>
    <name type="common">Delacroixia coronata</name>
    <dbReference type="NCBI Taxonomy" id="796925"/>
    <lineage>
        <taxon>Eukaryota</taxon>
        <taxon>Fungi</taxon>
        <taxon>Fungi incertae sedis</taxon>
        <taxon>Zoopagomycota</taxon>
        <taxon>Entomophthoromycotina</taxon>
        <taxon>Entomophthoromycetes</taxon>
        <taxon>Entomophthorales</taxon>
        <taxon>Ancylistaceae</taxon>
        <taxon>Conidiobolus</taxon>
    </lineage>
</organism>
<dbReference type="PROSITE" id="PS50030">
    <property type="entry name" value="UBA"/>
    <property type="match status" value="1"/>
</dbReference>
<feature type="compositionally biased region" description="Low complexity" evidence="1">
    <location>
        <begin position="346"/>
        <end position="364"/>
    </location>
</feature>
<dbReference type="InterPro" id="IPR015940">
    <property type="entry name" value="UBA"/>
</dbReference>
<dbReference type="Pfam" id="PF10154">
    <property type="entry name" value="Fy-3"/>
    <property type="match status" value="3"/>
</dbReference>
<dbReference type="PANTHER" id="PTHR16525:SF0">
    <property type="entry name" value="PROTEIN C12ORF4"/>
    <property type="match status" value="1"/>
</dbReference>
<dbReference type="STRING" id="796925.A0A137P827"/>
<evidence type="ECO:0000256" key="1">
    <source>
        <dbReference type="SAM" id="MobiDB-lite"/>
    </source>
</evidence>
<protein>
    <recommendedName>
        <fullName evidence="2">UBA domain-containing protein</fullName>
    </recommendedName>
</protein>
<dbReference type="OrthoDB" id="415359at2759"/>
<dbReference type="InterPro" id="IPR019311">
    <property type="entry name" value="Fy-3"/>
</dbReference>
<accession>A0A137P827</accession>
<dbReference type="PANTHER" id="PTHR16525">
    <property type="entry name" value="PROTEIN C12ORF4"/>
    <property type="match status" value="1"/>
</dbReference>
<feature type="region of interest" description="Disordered" evidence="1">
    <location>
        <begin position="390"/>
        <end position="409"/>
    </location>
</feature>
<feature type="non-terminal residue" evidence="3">
    <location>
        <position position="590"/>
    </location>
</feature>
<dbReference type="AlphaFoldDB" id="A0A137P827"/>
<dbReference type="Gene3D" id="1.10.8.10">
    <property type="entry name" value="DNA helicase RuvA subunit, C-terminal domain"/>
    <property type="match status" value="1"/>
</dbReference>
<dbReference type="InterPro" id="IPR009060">
    <property type="entry name" value="UBA-like_sf"/>
</dbReference>
<evidence type="ECO:0000259" key="2">
    <source>
        <dbReference type="PROSITE" id="PS50030"/>
    </source>
</evidence>
<dbReference type="GO" id="GO:0005737">
    <property type="term" value="C:cytoplasm"/>
    <property type="evidence" value="ECO:0007669"/>
    <property type="project" value="TreeGrafter"/>
</dbReference>
<proteinExistence type="predicted"/>
<dbReference type="EMBL" id="KQ964483">
    <property type="protein sequence ID" value="KXN71129.1"/>
    <property type="molecule type" value="Genomic_DNA"/>
</dbReference>
<dbReference type="Proteomes" id="UP000070444">
    <property type="component" value="Unassembled WGS sequence"/>
</dbReference>
<dbReference type="SMART" id="SM00165">
    <property type="entry name" value="UBA"/>
    <property type="match status" value="1"/>
</dbReference>
<feature type="compositionally biased region" description="Low complexity" evidence="1">
    <location>
        <begin position="390"/>
        <end position="407"/>
    </location>
</feature>
<keyword evidence="4" id="KW-1185">Reference proteome</keyword>
<reference evidence="3 4" key="1">
    <citation type="journal article" date="2015" name="Genome Biol. Evol.">
        <title>Phylogenomic analyses indicate that early fungi evolved digesting cell walls of algal ancestors of land plants.</title>
        <authorList>
            <person name="Chang Y."/>
            <person name="Wang S."/>
            <person name="Sekimoto S."/>
            <person name="Aerts A.L."/>
            <person name="Choi C."/>
            <person name="Clum A."/>
            <person name="LaButti K.M."/>
            <person name="Lindquist E.A."/>
            <person name="Yee Ngan C."/>
            <person name="Ohm R.A."/>
            <person name="Salamov A.A."/>
            <person name="Grigoriev I.V."/>
            <person name="Spatafora J.W."/>
            <person name="Berbee M.L."/>
        </authorList>
    </citation>
    <scope>NUCLEOTIDE SEQUENCE [LARGE SCALE GENOMIC DNA]</scope>
    <source>
        <strain evidence="3 4">NRRL 28638</strain>
    </source>
</reference>
<feature type="domain" description="UBA" evidence="2">
    <location>
        <begin position="298"/>
        <end position="341"/>
    </location>
</feature>
<evidence type="ECO:0000313" key="3">
    <source>
        <dbReference type="EMBL" id="KXN71129.1"/>
    </source>
</evidence>
<sequence>MVKIPTNLSNYNQIKITPVKVELNIVLDSDKKEYNLIINKNDIIKDSIQHFIKQNKLPYNYYSFIKSSVEEVIEAELTQKVTSTQESWLKNFENLNEEDIDSLISSTIVDFKNNLKLDNIPNKERFDIIYQTLITISSPQVFGKLLELDLLYINEVRKLDENWKNQYLLIAEDHEQELSNYKLQFNNDGNYQSLLSKHKQDIEMIQLSWMSDLNELKSKQIRENSELIKLLHDALTSKEDISTDFSSHLDIMKNLVETEFLTRPSCSPSLQNLFKEVAAPSPPTNKLGITVSEPVSGMSDPRIQDYINQLQSMGFTEQQAENALTMTGYDFEEAVDLLLESPEKVSQQTSSQNQSNPSSSPLLPSKFSLSKLASSSPPIFKNWGFKPFQSNSNESSPNPNNSNLQNNVASGASNKLRDWIGKTVSDIWTESNEARRGGNNIGNNQHHSLSESFTILLGNQIRIPFNLVLKVADLNDLVPPPSPEIEREMGVRTQTLASLYTSELKGLVVAVNPKQAHLYPRGTDVNRVLFDYCRHTTEFHFNDFNYQLKEIYENIISKTDNAGFKEGDYFITKHSNLPLYHTVFHLVIDF</sequence>
<feature type="region of interest" description="Disordered" evidence="1">
    <location>
        <begin position="343"/>
        <end position="364"/>
    </location>
</feature>
<dbReference type="SUPFAM" id="SSF46934">
    <property type="entry name" value="UBA-like"/>
    <property type="match status" value="1"/>
</dbReference>
<dbReference type="Pfam" id="PF22562">
    <property type="entry name" value="UBA_7"/>
    <property type="match status" value="1"/>
</dbReference>
<dbReference type="OMA" id="YCNMSTE"/>